<protein>
    <recommendedName>
        <fullName evidence="3">DUF2190 family protein</fullName>
    </recommendedName>
</protein>
<keyword evidence="2" id="KW-1185">Reference proteome</keyword>
<dbReference type="OrthoDB" id="8402460at2"/>
<organism evidence="1 2">
    <name type="scientific">Borborobacter arsenicus</name>
    <dbReference type="NCBI Taxonomy" id="1851146"/>
    <lineage>
        <taxon>Bacteria</taxon>
        <taxon>Pseudomonadati</taxon>
        <taxon>Pseudomonadota</taxon>
        <taxon>Alphaproteobacteria</taxon>
        <taxon>Hyphomicrobiales</taxon>
        <taxon>Phyllobacteriaceae</taxon>
        <taxon>Borborobacter</taxon>
    </lineage>
</organism>
<evidence type="ECO:0000313" key="2">
    <source>
        <dbReference type="Proteomes" id="UP000281647"/>
    </source>
</evidence>
<evidence type="ECO:0000313" key="1">
    <source>
        <dbReference type="EMBL" id="RUM99031.1"/>
    </source>
</evidence>
<dbReference type="RefSeq" id="WP_128624533.1">
    <property type="nucleotide sequence ID" value="NZ_ML133508.1"/>
</dbReference>
<name>A0A432VA19_9HYPH</name>
<accession>A0A432VA19</accession>
<proteinExistence type="predicted"/>
<dbReference type="AlphaFoldDB" id="A0A432VA19"/>
<comment type="caution">
    <text evidence="1">The sequence shown here is derived from an EMBL/GenBank/DDBJ whole genome shotgun (WGS) entry which is preliminary data.</text>
</comment>
<reference evidence="1 2" key="1">
    <citation type="submission" date="2018-11" db="EMBL/GenBank/DDBJ databases">
        <title>Pseudaminobacter arsenicus sp. nov., an arsenic-resistant bacterium isolated from arsenic-rich aquifers.</title>
        <authorList>
            <person name="Mu Y."/>
        </authorList>
    </citation>
    <scope>NUCLEOTIDE SEQUENCE [LARGE SCALE GENOMIC DNA]</scope>
    <source>
        <strain evidence="1 2">CB3</strain>
    </source>
</reference>
<dbReference type="Proteomes" id="UP000281647">
    <property type="component" value="Unassembled WGS sequence"/>
</dbReference>
<gene>
    <name evidence="1" type="ORF">EET67_05170</name>
</gene>
<dbReference type="EMBL" id="RKST01000003">
    <property type="protein sequence ID" value="RUM99031.1"/>
    <property type="molecule type" value="Genomic_DNA"/>
</dbReference>
<evidence type="ECO:0008006" key="3">
    <source>
        <dbReference type="Google" id="ProtNLM"/>
    </source>
</evidence>
<sequence length="136" mass="13508">MVDITITATSVVAASNVTRDSGTAGEAITAGQAVYRSSTTNKWMLADSNSATAEARKATGIALNGAALNQPVTVAKNGDITLGAVLTAGTAYYLSDTPGGICPVADIGAGEYVCLLGLAKSTSVLALGIQFPGVSL</sequence>